<dbReference type="AlphaFoldDB" id="A0A0A2DMM8"/>
<protein>
    <submittedName>
        <fullName evidence="1">Uncharacterized protein</fullName>
    </submittedName>
</protein>
<evidence type="ECO:0000313" key="2">
    <source>
        <dbReference type="Proteomes" id="UP000030145"/>
    </source>
</evidence>
<accession>A0A0A2DMM8</accession>
<comment type="caution">
    <text evidence="1">The sequence shown here is derived from an EMBL/GenBank/DDBJ whole genome shotgun (WGS) entry which is preliminary data.</text>
</comment>
<dbReference type="RefSeq" id="WP_035115767.1">
    <property type="nucleotide sequence ID" value="NZ_CP047046.1"/>
</dbReference>
<proteinExistence type="predicted"/>
<organism evidence="1 2">
    <name type="scientific">Corynebacterium auriscanis</name>
    <dbReference type="NCBI Taxonomy" id="99807"/>
    <lineage>
        <taxon>Bacteria</taxon>
        <taxon>Bacillati</taxon>
        <taxon>Actinomycetota</taxon>
        <taxon>Actinomycetes</taxon>
        <taxon>Mycobacteriales</taxon>
        <taxon>Corynebacteriaceae</taxon>
        <taxon>Corynebacterium</taxon>
    </lineage>
</organism>
<dbReference type="GeneID" id="300553320"/>
<dbReference type="Proteomes" id="UP000030145">
    <property type="component" value="Unassembled WGS sequence"/>
</dbReference>
<reference evidence="1 2" key="1">
    <citation type="submission" date="2014-10" db="EMBL/GenBank/DDBJ databases">
        <title>Whole Genome sequence of Corynebacterium auriscanis strain CIP 106629.</title>
        <authorList>
            <person name="Hassan S.S."/>
            <person name="Jamal S.B."/>
            <person name="Tiwari S."/>
            <person name="Oliveira L.D.C."/>
            <person name="Souza F."/>
            <person name="Mariano D.C."/>
            <person name="Almeida S."/>
            <person name="Dorella F."/>
            <person name="Pereira F."/>
            <person name="Carvalho A."/>
            <person name="Leal C.A."/>
            <person name="Soares S.D.C."/>
            <person name="Figueiredo H.C."/>
            <person name="Silva A."/>
            <person name="Azevedo V.A."/>
        </authorList>
    </citation>
    <scope>NUCLEOTIDE SEQUENCE [LARGE SCALE GENOMIC DNA]</scope>
    <source>
        <strain evidence="1 2">CIP 106629</strain>
    </source>
</reference>
<evidence type="ECO:0000313" key="1">
    <source>
        <dbReference type="EMBL" id="KGM18161.1"/>
    </source>
</evidence>
<sequence>MEWILFAVVLVLCVVVWLFHRFSVALQDACLELQHRHREVVERHEWTQKEIRKLRGILHDSRHTALLYGQKEEAQLAEWAIKKLKEIEE</sequence>
<name>A0A0A2DMM8_9CORY</name>
<keyword evidence="2" id="KW-1185">Reference proteome</keyword>
<gene>
    <name evidence="1" type="ORF">MA47_09785</name>
</gene>
<dbReference type="EMBL" id="JRVJ01000021">
    <property type="protein sequence ID" value="KGM18161.1"/>
    <property type="molecule type" value="Genomic_DNA"/>
</dbReference>